<evidence type="ECO:0000313" key="3">
    <source>
        <dbReference type="Proteomes" id="UP001153365"/>
    </source>
</evidence>
<evidence type="ECO:0000256" key="1">
    <source>
        <dbReference type="SAM" id="MobiDB-lite"/>
    </source>
</evidence>
<comment type="caution">
    <text evidence="2">The sequence shown here is derived from an EMBL/GenBank/DDBJ whole genome shotgun (WGS) entry which is preliminary data.</text>
</comment>
<name>A0AAV0BWI9_PHAPC</name>
<dbReference type="AlphaFoldDB" id="A0AAV0BWI9"/>
<reference evidence="2" key="1">
    <citation type="submission" date="2022-06" db="EMBL/GenBank/DDBJ databases">
        <authorList>
            <consortium name="SYNGENTA / RWTH Aachen University"/>
        </authorList>
    </citation>
    <scope>NUCLEOTIDE SEQUENCE</scope>
</reference>
<organism evidence="2 3">
    <name type="scientific">Phakopsora pachyrhizi</name>
    <name type="common">Asian soybean rust disease fungus</name>
    <dbReference type="NCBI Taxonomy" id="170000"/>
    <lineage>
        <taxon>Eukaryota</taxon>
        <taxon>Fungi</taxon>
        <taxon>Dikarya</taxon>
        <taxon>Basidiomycota</taxon>
        <taxon>Pucciniomycotina</taxon>
        <taxon>Pucciniomycetes</taxon>
        <taxon>Pucciniales</taxon>
        <taxon>Phakopsoraceae</taxon>
        <taxon>Phakopsora</taxon>
    </lineage>
</organism>
<protein>
    <submittedName>
        <fullName evidence="2">Uncharacterized protein</fullName>
    </submittedName>
</protein>
<feature type="region of interest" description="Disordered" evidence="1">
    <location>
        <begin position="198"/>
        <end position="260"/>
    </location>
</feature>
<dbReference type="Proteomes" id="UP001153365">
    <property type="component" value="Unassembled WGS sequence"/>
</dbReference>
<accession>A0AAV0BWI9</accession>
<keyword evidence="3" id="KW-1185">Reference proteome</keyword>
<feature type="non-terminal residue" evidence="2">
    <location>
        <position position="260"/>
    </location>
</feature>
<dbReference type="EMBL" id="CALTRL010006430">
    <property type="protein sequence ID" value="CAH7690899.1"/>
    <property type="molecule type" value="Genomic_DNA"/>
</dbReference>
<evidence type="ECO:0000313" key="2">
    <source>
        <dbReference type="EMBL" id="CAH7690899.1"/>
    </source>
</evidence>
<proteinExistence type="predicted"/>
<gene>
    <name evidence="2" type="ORF">PPACK8108_LOCUS26367</name>
</gene>
<sequence>MPRIEHSLALNKHFKLNLNANQPAPNQVSWSEKDVKKLESFNYRGDPAIASQYRDMMNSFTSPGQIILHNRNKESLALFSKKLNKIPDVDKEALEEWAKAEFKDRIHLASESPDEFKSAKSALEWNLKRATSKQDRFRQHQTKLFEHQNQKAILDQDHLEYWGKMIDMSRMSSPSPPALNQMSNLDQDHPEYWGKMIDLSRMSSPSPPAPKSNVKPGPGPSRVLGENDRSIKNGVALDGESSPSPPAPKSNVKPGPGPSR</sequence>